<gene>
    <name evidence="4" type="ORF">NRE15_11035</name>
</gene>
<accession>A0ABY5P492</accession>
<dbReference type="PANTHER" id="PTHR43479:SF7">
    <property type="entry name" value="TETR-FAMILY TRANSCRIPTIONAL REGULATOR"/>
    <property type="match status" value="1"/>
</dbReference>
<keyword evidence="1 2" id="KW-0238">DNA-binding</keyword>
<dbReference type="PROSITE" id="PS50977">
    <property type="entry name" value="HTH_TETR_2"/>
    <property type="match status" value="1"/>
</dbReference>
<dbReference type="RefSeq" id="WP_313792931.1">
    <property type="nucleotide sequence ID" value="NZ_CP102453.1"/>
</dbReference>
<dbReference type="InterPro" id="IPR001647">
    <property type="entry name" value="HTH_TetR"/>
</dbReference>
<evidence type="ECO:0000313" key="4">
    <source>
        <dbReference type="EMBL" id="UUX33430.1"/>
    </source>
</evidence>
<name>A0ABY5P492_9LACT</name>
<evidence type="ECO:0000256" key="2">
    <source>
        <dbReference type="PROSITE-ProRule" id="PRU00335"/>
    </source>
</evidence>
<dbReference type="SUPFAM" id="SSF46689">
    <property type="entry name" value="Homeodomain-like"/>
    <property type="match status" value="1"/>
</dbReference>
<keyword evidence="5" id="KW-1185">Reference proteome</keyword>
<organism evidence="4 5">
    <name type="scientific">Fundicoccus culcitae</name>
    <dbReference type="NCBI Taxonomy" id="2969821"/>
    <lineage>
        <taxon>Bacteria</taxon>
        <taxon>Bacillati</taxon>
        <taxon>Bacillota</taxon>
        <taxon>Bacilli</taxon>
        <taxon>Lactobacillales</taxon>
        <taxon>Aerococcaceae</taxon>
        <taxon>Fundicoccus</taxon>
    </lineage>
</organism>
<dbReference type="Proteomes" id="UP001315967">
    <property type="component" value="Chromosome"/>
</dbReference>
<dbReference type="PANTHER" id="PTHR43479">
    <property type="entry name" value="ACREF/ENVCD OPERON REPRESSOR-RELATED"/>
    <property type="match status" value="1"/>
</dbReference>
<dbReference type="Gene3D" id="1.10.357.10">
    <property type="entry name" value="Tetracycline Repressor, domain 2"/>
    <property type="match status" value="1"/>
</dbReference>
<dbReference type="EMBL" id="CP102453">
    <property type="protein sequence ID" value="UUX33430.1"/>
    <property type="molecule type" value="Genomic_DNA"/>
</dbReference>
<dbReference type="InterPro" id="IPR050624">
    <property type="entry name" value="HTH-type_Tx_Regulator"/>
</dbReference>
<proteinExistence type="predicted"/>
<feature type="domain" description="HTH tetR-type" evidence="3">
    <location>
        <begin position="5"/>
        <end position="65"/>
    </location>
</feature>
<evidence type="ECO:0000313" key="5">
    <source>
        <dbReference type="Proteomes" id="UP001315967"/>
    </source>
</evidence>
<protein>
    <submittedName>
        <fullName evidence="4">TetR family transcriptional regulator</fullName>
    </submittedName>
</protein>
<feature type="DNA-binding region" description="H-T-H motif" evidence="2">
    <location>
        <begin position="28"/>
        <end position="47"/>
    </location>
</feature>
<evidence type="ECO:0000256" key="1">
    <source>
        <dbReference type="ARBA" id="ARBA00023125"/>
    </source>
</evidence>
<dbReference type="InterPro" id="IPR009057">
    <property type="entry name" value="Homeodomain-like_sf"/>
</dbReference>
<evidence type="ECO:0000259" key="3">
    <source>
        <dbReference type="PROSITE" id="PS50977"/>
    </source>
</evidence>
<reference evidence="4 5" key="1">
    <citation type="submission" date="2022-08" db="EMBL/GenBank/DDBJ databases">
        <title>Aerococcaceae sp. nov isolated from spoiled eye mask.</title>
        <authorList>
            <person name="Zhou G."/>
            <person name="Xie X.-B."/>
            <person name="Shi Q.-S."/>
            <person name="Wang Y.-S."/>
            <person name="Wen X."/>
            <person name="Peng H."/>
            <person name="Yang X.-J."/>
            <person name="Tao H.-B."/>
            <person name="Huang X.-M."/>
        </authorList>
    </citation>
    <scope>NUCLEOTIDE SEQUENCE [LARGE SCALE GENOMIC DNA]</scope>
    <source>
        <strain evidence="5">DM20194951</strain>
    </source>
</reference>
<sequence>MSHSIITKKRIAKEFKQLVIADGLQAMSISTLMKNIGMRRQSFYNYFIDKYDLVDWIFQQENTELIDDNIEYSRWEEIIVNLINHFKLNRMFLNKCLLIPAKIPLKNI</sequence>